<dbReference type="AlphaFoldDB" id="A0AAV2FAV2"/>
<protein>
    <submittedName>
        <fullName evidence="2">Uncharacterized protein</fullName>
    </submittedName>
</protein>
<organism evidence="2 3">
    <name type="scientific">Linum trigynum</name>
    <dbReference type="NCBI Taxonomy" id="586398"/>
    <lineage>
        <taxon>Eukaryota</taxon>
        <taxon>Viridiplantae</taxon>
        <taxon>Streptophyta</taxon>
        <taxon>Embryophyta</taxon>
        <taxon>Tracheophyta</taxon>
        <taxon>Spermatophyta</taxon>
        <taxon>Magnoliopsida</taxon>
        <taxon>eudicotyledons</taxon>
        <taxon>Gunneridae</taxon>
        <taxon>Pentapetalae</taxon>
        <taxon>rosids</taxon>
        <taxon>fabids</taxon>
        <taxon>Malpighiales</taxon>
        <taxon>Linaceae</taxon>
        <taxon>Linum</taxon>
    </lineage>
</organism>
<accession>A0AAV2FAV2</accession>
<feature type="compositionally biased region" description="Acidic residues" evidence="1">
    <location>
        <begin position="14"/>
        <end position="33"/>
    </location>
</feature>
<evidence type="ECO:0000256" key="1">
    <source>
        <dbReference type="SAM" id="MobiDB-lite"/>
    </source>
</evidence>
<gene>
    <name evidence="2" type="ORF">LTRI10_LOCUS35530</name>
</gene>
<feature type="compositionally biased region" description="Basic and acidic residues" evidence="1">
    <location>
        <begin position="1"/>
        <end position="13"/>
    </location>
</feature>
<name>A0AAV2FAV2_9ROSI</name>
<sequence length="132" mass="14526">MRIDLNEKERDNNPEEAADDVAGEEVSGEESEITSDPLNRHASAVRFLLVLVLAGTREVRKGRGGRVVKNGGFDGGDLNSKDFFAKTATNKAATSDEYEKSSTNWETHSSFAKSSACGKTHQFPPLIRYEMM</sequence>
<evidence type="ECO:0000313" key="2">
    <source>
        <dbReference type="EMBL" id="CAL1395072.1"/>
    </source>
</evidence>
<reference evidence="2 3" key="1">
    <citation type="submission" date="2024-04" db="EMBL/GenBank/DDBJ databases">
        <authorList>
            <person name="Fracassetti M."/>
        </authorList>
    </citation>
    <scope>NUCLEOTIDE SEQUENCE [LARGE SCALE GENOMIC DNA]</scope>
</reference>
<dbReference type="Proteomes" id="UP001497516">
    <property type="component" value="Chromosome 6"/>
</dbReference>
<proteinExistence type="predicted"/>
<feature type="region of interest" description="Disordered" evidence="1">
    <location>
        <begin position="1"/>
        <end position="37"/>
    </location>
</feature>
<dbReference type="EMBL" id="OZ034819">
    <property type="protein sequence ID" value="CAL1395072.1"/>
    <property type="molecule type" value="Genomic_DNA"/>
</dbReference>
<evidence type="ECO:0000313" key="3">
    <source>
        <dbReference type="Proteomes" id="UP001497516"/>
    </source>
</evidence>
<keyword evidence="3" id="KW-1185">Reference proteome</keyword>